<evidence type="ECO:0000256" key="1">
    <source>
        <dbReference type="ARBA" id="ARBA00006592"/>
    </source>
</evidence>
<evidence type="ECO:0000256" key="3">
    <source>
        <dbReference type="ARBA" id="ARBA00023274"/>
    </source>
</evidence>
<dbReference type="GO" id="GO:0006412">
    <property type="term" value="P:translation"/>
    <property type="evidence" value="ECO:0007669"/>
    <property type="project" value="InterPro"/>
</dbReference>
<comment type="caution">
    <text evidence="5">The sequence shown here is derived from an EMBL/GenBank/DDBJ whole genome shotgun (WGS) entry which is preliminary data.</text>
</comment>
<dbReference type="Gene3D" id="2.30.30.30">
    <property type="match status" value="1"/>
</dbReference>
<protein>
    <recommendedName>
        <fullName evidence="4">Large ribosomal subunit protein eL14 domain-containing protein</fullName>
    </recommendedName>
</protein>
<reference evidence="5 6" key="1">
    <citation type="journal article" date="2018" name="G3 (Bethesda)">
        <title>Phylogenetic and Phylogenomic Definition of Rhizopus Species.</title>
        <authorList>
            <person name="Gryganskyi A.P."/>
            <person name="Golan J."/>
            <person name="Dolatabadi S."/>
            <person name="Mondo S."/>
            <person name="Robb S."/>
            <person name="Idnurm A."/>
            <person name="Muszewska A."/>
            <person name="Steczkiewicz K."/>
            <person name="Masonjones S."/>
            <person name="Liao H.L."/>
            <person name="Gajdeczka M.T."/>
            <person name="Anike F."/>
            <person name="Vuek A."/>
            <person name="Anishchenko I.M."/>
            <person name="Voigt K."/>
            <person name="de Hoog G.S."/>
            <person name="Smith M.E."/>
            <person name="Heitman J."/>
            <person name="Vilgalys R."/>
            <person name="Stajich J.E."/>
        </authorList>
    </citation>
    <scope>NUCLEOTIDE SEQUENCE [LARGE SCALE GENOMIC DNA]</scope>
    <source>
        <strain evidence="5 6">LSU 92-RS-03</strain>
    </source>
</reference>
<dbReference type="STRING" id="4846.A0A367KUF1"/>
<gene>
    <name evidence="5" type="ORF">CU098_013320</name>
</gene>
<dbReference type="SUPFAM" id="SSF50104">
    <property type="entry name" value="Translation proteins SH3-like domain"/>
    <property type="match status" value="1"/>
</dbReference>
<keyword evidence="6" id="KW-1185">Reference proteome</keyword>
<dbReference type="PANTHER" id="PTHR11127:SF2">
    <property type="entry name" value="LARGE RIBOSOMAL SUBUNIT PROTEIN EL14"/>
    <property type="match status" value="1"/>
</dbReference>
<keyword evidence="3" id="KW-0687">Ribonucleoprotein</keyword>
<organism evidence="5 6">
    <name type="scientific">Rhizopus stolonifer</name>
    <name type="common">Rhizopus nigricans</name>
    <dbReference type="NCBI Taxonomy" id="4846"/>
    <lineage>
        <taxon>Eukaryota</taxon>
        <taxon>Fungi</taxon>
        <taxon>Fungi incertae sedis</taxon>
        <taxon>Mucoromycota</taxon>
        <taxon>Mucoromycotina</taxon>
        <taxon>Mucoromycetes</taxon>
        <taxon>Mucorales</taxon>
        <taxon>Mucorineae</taxon>
        <taxon>Rhizopodaceae</taxon>
        <taxon>Rhizopus</taxon>
    </lineage>
</organism>
<dbReference type="InterPro" id="IPR008991">
    <property type="entry name" value="Translation_prot_SH3-like_sf"/>
</dbReference>
<dbReference type="EMBL" id="PJQM01000294">
    <property type="protein sequence ID" value="RCI05826.1"/>
    <property type="molecule type" value="Genomic_DNA"/>
</dbReference>
<dbReference type="GO" id="GO:0022625">
    <property type="term" value="C:cytosolic large ribosomal subunit"/>
    <property type="evidence" value="ECO:0007669"/>
    <property type="project" value="TreeGrafter"/>
</dbReference>
<evidence type="ECO:0000256" key="2">
    <source>
        <dbReference type="ARBA" id="ARBA00022980"/>
    </source>
</evidence>
<keyword evidence="2" id="KW-0689">Ribosomal protein</keyword>
<evidence type="ECO:0000313" key="6">
    <source>
        <dbReference type="Proteomes" id="UP000253551"/>
    </source>
</evidence>
<dbReference type="Proteomes" id="UP000253551">
    <property type="component" value="Unassembled WGS sequence"/>
</dbReference>
<dbReference type="AlphaFoldDB" id="A0A367KUF1"/>
<sequence>MVQGTFKRQVEVGRVVLINHGVDAGKLAVIVDIIDHNRALIDGPTTGVVRQAFPYKRLVLTPLVLKNLPRNVGKTALAKALEKNETVAAWNKTAWAKKLEQRKARAGLSDFDRFKLAKLKNQRRFTLGSAVAAAKKQAA</sequence>
<dbReference type="GO" id="GO:0003735">
    <property type="term" value="F:structural constituent of ribosome"/>
    <property type="evidence" value="ECO:0007669"/>
    <property type="project" value="InterPro"/>
</dbReference>
<evidence type="ECO:0000259" key="4">
    <source>
        <dbReference type="Pfam" id="PF01929"/>
    </source>
</evidence>
<dbReference type="InterPro" id="IPR002784">
    <property type="entry name" value="Ribosomal_eL14_dom"/>
</dbReference>
<evidence type="ECO:0000313" key="5">
    <source>
        <dbReference type="EMBL" id="RCI05826.1"/>
    </source>
</evidence>
<dbReference type="CDD" id="cd23702">
    <property type="entry name" value="eL14"/>
    <property type="match status" value="1"/>
</dbReference>
<dbReference type="InterPro" id="IPR014722">
    <property type="entry name" value="Rib_uL2_dom2"/>
</dbReference>
<proteinExistence type="inferred from homology"/>
<dbReference type="Gene3D" id="6.10.250.2270">
    <property type="match status" value="1"/>
</dbReference>
<feature type="domain" description="Large ribosomal subunit protein eL14" evidence="4">
    <location>
        <begin position="50"/>
        <end position="124"/>
    </location>
</feature>
<dbReference type="GO" id="GO:0042273">
    <property type="term" value="P:ribosomal large subunit biogenesis"/>
    <property type="evidence" value="ECO:0007669"/>
    <property type="project" value="TreeGrafter"/>
</dbReference>
<dbReference type="OrthoDB" id="1875589at2759"/>
<name>A0A367KUF1_RHIST</name>
<dbReference type="InterPro" id="IPR039660">
    <property type="entry name" value="Ribosomal_eL14"/>
</dbReference>
<comment type="similarity">
    <text evidence="1">Belongs to the eukaryotic ribosomal protein eL14 family.</text>
</comment>
<accession>A0A367KUF1</accession>
<dbReference type="Pfam" id="PF01929">
    <property type="entry name" value="Ribosomal_L14e"/>
    <property type="match status" value="1"/>
</dbReference>
<dbReference type="GO" id="GO:0003723">
    <property type="term" value="F:RNA binding"/>
    <property type="evidence" value="ECO:0007669"/>
    <property type="project" value="InterPro"/>
</dbReference>
<dbReference type="PANTHER" id="PTHR11127">
    <property type="entry name" value="60S RIBOSOMAL PROTEIN L14"/>
    <property type="match status" value="1"/>
</dbReference>